<organism evidence="1 2">
    <name type="scientific">Smallanthus sonchifolius</name>
    <dbReference type="NCBI Taxonomy" id="185202"/>
    <lineage>
        <taxon>Eukaryota</taxon>
        <taxon>Viridiplantae</taxon>
        <taxon>Streptophyta</taxon>
        <taxon>Embryophyta</taxon>
        <taxon>Tracheophyta</taxon>
        <taxon>Spermatophyta</taxon>
        <taxon>Magnoliopsida</taxon>
        <taxon>eudicotyledons</taxon>
        <taxon>Gunneridae</taxon>
        <taxon>Pentapetalae</taxon>
        <taxon>asterids</taxon>
        <taxon>campanulids</taxon>
        <taxon>Asterales</taxon>
        <taxon>Asteraceae</taxon>
        <taxon>Asteroideae</taxon>
        <taxon>Heliantheae alliance</taxon>
        <taxon>Millerieae</taxon>
        <taxon>Smallanthus</taxon>
    </lineage>
</organism>
<reference evidence="1 2" key="2">
    <citation type="journal article" date="2022" name="Mol. Ecol. Resour.">
        <title>The genomes of chicory, endive, great burdock and yacon provide insights into Asteraceae paleo-polyploidization history and plant inulin production.</title>
        <authorList>
            <person name="Fan W."/>
            <person name="Wang S."/>
            <person name="Wang H."/>
            <person name="Wang A."/>
            <person name="Jiang F."/>
            <person name="Liu H."/>
            <person name="Zhao H."/>
            <person name="Xu D."/>
            <person name="Zhang Y."/>
        </authorList>
    </citation>
    <scope>NUCLEOTIDE SEQUENCE [LARGE SCALE GENOMIC DNA]</scope>
    <source>
        <strain evidence="2">cv. Yunnan</strain>
        <tissue evidence="1">Leaves</tissue>
    </source>
</reference>
<dbReference type="Proteomes" id="UP001056120">
    <property type="component" value="Linkage Group LG25"/>
</dbReference>
<comment type="caution">
    <text evidence="1">The sequence shown here is derived from an EMBL/GenBank/DDBJ whole genome shotgun (WGS) entry which is preliminary data.</text>
</comment>
<evidence type="ECO:0000313" key="2">
    <source>
        <dbReference type="Proteomes" id="UP001056120"/>
    </source>
</evidence>
<sequence>MDVFSLLKFWRNAGGGDPAAAGDFDSSFDDEESFFDLVFTNSGDEADYGYGASPNFNGFDVHGGESRSSFRFSSPDEVYLNNKRNIFSFDSPNTKTPQSPLRLLMLGFQNNQKPEWEKKVTNREIEEVKIGAMIKRDNSLRHQLMTEKLLENDLTPSKRFSKDVVNKYLNLMKPSYVKVSKRSAEKSRLSEKSVTPSSSPASSVFSPRKEEKRGGSGGRGAVFREVRKRLGKSRSASAILQTPATKSDDSVLEKQDGIKGAILHCKRCYNSGFVLSRSGNAPSNNQPRISVEEQNRSSI</sequence>
<dbReference type="EMBL" id="CM042042">
    <property type="protein sequence ID" value="KAI3705750.1"/>
    <property type="molecule type" value="Genomic_DNA"/>
</dbReference>
<name>A0ACB9A820_9ASTR</name>
<accession>A0ACB9A820</accession>
<reference evidence="2" key="1">
    <citation type="journal article" date="2022" name="Mol. Ecol. Resour.">
        <title>The genomes of chicory, endive, great burdock and yacon provide insights into Asteraceae palaeo-polyploidization history and plant inulin production.</title>
        <authorList>
            <person name="Fan W."/>
            <person name="Wang S."/>
            <person name="Wang H."/>
            <person name="Wang A."/>
            <person name="Jiang F."/>
            <person name="Liu H."/>
            <person name="Zhao H."/>
            <person name="Xu D."/>
            <person name="Zhang Y."/>
        </authorList>
    </citation>
    <scope>NUCLEOTIDE SEQUENCE [LARGE SCALE GENOMIC DNA]</scope>
    <source>
        <strain evidence="2">cv. Yunnan</strain>
    </source>
</reference>
<keyword evidence="2" id="KW-1185">Reference proteome</keyword>
<proteinExistence type="predicted"/>
<protein>
    <submittedName>
        <fullName evidence="1">Uncharacterized protein</fullName>
    </submittedName>
</protein>
<gene>
    <name evidence="1" type="ORF">L1987_75991</name>
</gene>
<evidence type="ECO:0000313" key="1">
    <source>
        <dbReference type="EMBL" id="KAI3705750.1"/>
    </source>
</evidence>